<name>A0A5E4LTW2_9ARCH</name>
<gene>
    <name evidence="1" type="ORF">LFW2832_00402</name>
</gene>
<dbReference type="AlphaFoldDB" id="A0A5E4LTW2"/>
<reference evidence="1 2" key="1">
    <citation type="submission" date="2019-08" db="EMBL/GenBank/DDBJ databases">
        <authorList>
            <person name="Vazquez-Campos X."/>
        </authorList>
    </citation>
    <scope>NUCLEOTIDE SEQUENCE [LARGE SCALE GENOMIC DNA]</scope>
    <source>
        <strain evidence="1">LFW-283_2</strain>
    </source>
</reference>
<sequence>MATEFEISIEEAKKLEGKIVEYAPYKGEIEIEKTMELEPVEYIDLTYDDLLNIYERDQKIISTASMGILTSREEVEIKATPKVVETEEVETRLREMTTETLQKAEEVGKEPMVVEVPVETKPVQNKIEFEVRTVSEPEIPKPTIERSQEEPQQERKVIVANVPPALRESPTEAASEKYGRMEEQIRATIGERADELTLKKKMLDLTKQLFKEKTTDKREELKLQITILKNMLTGAQSGATKSKKKQEDATHTKLFEAMINGHQAELAQTKESIMDSYKKQIAEIKKKFYADLEGVEDQTRKREILESFVFSITSLAEQIPEVLDKYTDFTVKKHTAELEKIRESLDSDERSTMTTVNDRIEYIKNNYSQEFVVVKGIIGKEIENLIDVAGVEVFRKPEEKQKESESKVHDLVREINETDEGTLLYYLHSNDVEYYRKYEHKEISKSEAIFKAKELMAHEKGLSDSTVRKYFSQKEG</sequence>
<evidence type="ECO:0000313" key="2">
    <source>
        <dbReference type="Proteomes" id="UP000789941"/>
    </source>
</evidence>
<protein>
    <submittedName>
        <fullName evidence="1">Uncharacterized protein</fullName>
    </submittedName>
</protein>
<accession>A0A5E4LTW2</accession>
<comment type="caution">
    <text evidence="1">The sequence shown here is derived from an EMBL/GenBank/DDBJ whole genome shotgun (WGS) entry which is preliminary data.</text>
</comment>
<proteinExistence type="predicted"/>
<dbReference type="Proteomes" id="UP000789941">
    <property type="component" value="Unassembled WGS sequence"/>
</dbReference>
<evidence type="ECO:0000313" key="1">
    <source>
        <dbReference type="EMBL" id="VVC03492.1"/>
    </source>
</evidence>
<dbReference type="EMBL" id="CABMJJ010000007">
    <property type="protein sequence ID" value="VVC03492.1"/>
    <property type="molecule type" value="Genomic_DNA"/>
</dbReference>
<organism evidence="1 2">
    <name type="scientific">Candidatus Bilamarchaeum dharawalense</name>
    <dbReference type="NCBI Taxonomy" id="2885759"/>
    <lineage>
        <taxon>Archaea</taxon>
        <taxon>Candidatus Micrarchaeota</taxon>
        <taxon>Candidatus Micrarchaeia</taxon>
        <taxon>Candidatus Anstonellales</taxon>
        <taxon>Candidatus Bilamarchaeaceae</taxon>
        <taxon>Candidatus Bilamarchaeum</taxon>
    </lineage>
</organism>